<evidence type="ECO:0000313" key="3">
    <source>
        <dbReference type="Proteomes" id="UP000196803"/>
    </source>
</evidence>
<dbReference type="RefSeq" id="WP_015908987.1">
    <property type="nucleotide sequence ID" value="NZ_FUZJ01000001.1"/>
</dbReference>
<dbReference type="GeneID" id="31774042"/>
<proteinExistence type="predicted"/>
<dbReference type="InterPro" id="IPR036866">
    <property type="entry name" value="RibonucZ/Hydroxyglut_hydro"/>
</dbReference>
<dbReference type="PANTHER" id="PTHR11203">
    <property type="entry name" value="CLEAVAGE AND POLYADENYLATION SPECIFICITY FACTOR FAMILY MEMBER"/>
    <property type="match status" value="1"/>
</dbReference>
<gene>
    <name evidence="2" type="ORF">SAMN05216240_0348</name>
</gene>
<feature type="domain" description="Metallo-beta-lactamase" evidence="1">
    <location>
        <begin position="234"/>
        <end position="399"/>
    </location>
</feature>
<dbReference type="InterPro" id="IPR050698">
    <property type="entry name" value="MBL"/>
</dbReference>
<dbReference type="Proteomes" id="UP000196803">
    <property type="component" value="Unassembled WGS sequence"/>
</dbReference>
<dbReference type="InterPro" id="IPR001279">
    <property type="entry name" value="Metallo-B-lactamas"/>
</dbReference>
<comment type="caution">
    <text evidence="2">The sequence shown here is derived from an EMBL/GenBank/DDBJ whole genome shotgun (WGS) entry which is preliminary data.</text>
</comment>
<accession>A0ABY1S5W0</accession>
<keyword evidence="2" id="KW-0378">Hydrolase</keyword>
<dbReference type="Pfam" id="PF00753">
    <property type="entry name" value="Lactamase_B"/>
    <property type="match status" value="1"/>
</dbReference>
<name>A0ABY1S5W0_CALBS</name>
<keyword evidence="2" id="KW-0269">Exonuclease</keyword>
<dbReference type="InterPro" id="IPR011108">
    <property type="entry name" value="RMMBL"/>
</dbReference>
<evidence type="ECO:0000313" key="2">
    <source>
        <dbReference type="EMBL" id="SMR91277.1"/>
    </source>
</evidence>
<dbReference type="Gene3D" id="3.40.50.10890">
    <property type="match status" value="1"/>
</dbReference>
<dbReference type="SMART" id="SM00849">
    <property type="entry name" value="Lactamase_B"/>
    <property type="match status" value="1"/>
</dbReference>
<keyword evidence="3" id="KW-1185">Reference proteome</keyword>
<dbReference type="Gene3D" id="3.60.15.10">
    <property type="entry name" value="Ribonuclease Z/Hydroxyacylglutathione hydrolase-like"/>
    <property type="match status" value="1"/>
</dbReference>
<dbReference type="PANTHER" id="PTHR11203:SF37">
    <property type="entry name" value="INTEGRATOR COMPLEX SUBUNIT 11"/>
    <property type="match status" value="1"/>
</dbReference>
<organism evidence="2 3">
    <name type="scientific">Caldicellulosiruptor bescii</name>
    <name type="common">Anaerocellum thermophilum</name>
    <dbReference type="NCBI Taxonomy" id="31899"/>
    <lineage>
        <taxon>Bacteria</taxon>
        <taxon>Bacillati</taxon>
        <taxon>Bacillota</taxon>
        <taxon>Bacillota incertae sedis</taxon>
        <taxon>Caldicellulosiruptorales</taxon>
        <taxon>Caldicellulosiruptoraceae</taxon>
        <taxon>Caldicellulosiruptor</taxon>
    </lineage>
</organism>
<dbReference type="EMBL" id="FXXC01000001">
    <property type="protein sequence ID" value="SMR91277.1"/>
    <property type="molecule type" value="Genomic_DNA"/>
</dbReference>
<reference evidence="2 3" key="1">
    <citation type="submission" date="2017-05" db="EMBL/GenBank/DDBJ databases">
        <authorList>
            <person name="Varghese N."/>
            <person name="Submissions S."/>
        </authorList>
    </citation>
    <scope>NUCLEOTIDE SEQUENCE [LARGE SCALE GENOMIC DNA]</scope>
    <source>
        <strain evidence="2 3">MACB1020</strain>
    </source>
</reference>
<evidence type="ECO:0000259" key="1">
    <source>
        <dbReference type="SMART" id="SM00849"/>
    </source>
</evidence>
<dbReference type="Pfam" id="PF07521">
    <property type="entry name" value="RMMBL"/>
    <property type="match status" value="1"/>
</dbReference>
<protein>
    <submittedName>
        <fullName evidence="2">RNA processing exonuclease, beta-lactamase fold, Cft2 family</fullName>
    </submittedName>
</protein>
<sequence>MTSEVHESFKALARNDVAEQKRLCRELYKSEYYIPCFLFSSKLIDMGEESEKIIYIASLAKMGYTDLAFHIFESEREKIERYLLICNEEDLNIASDLLFLVEEFEKVPKEISRRIDKVSGNLQSCFIWNEIRKLKENLGTFKLCLSGKNDIVKIVEDTDDAFVKTRAGYCLYNLGIVECRKHLTEKYLRHEEKVKLGLDASDDIYYFENLEDISKKVWYFNYQDEHMHFFTYPEYNIHFLRFENEILVIDCGSQPREFCIVDIEGFLAQKGYSTNMIKAVLISHAHYDHYSFVQYLPHQIPVYATKETIDLIFIMNRECLRGKKINFIQYAEEFEIGKFKVSAFPNGHILGSAGFDIYFGNRRLIYTGDFSLHSQMILEGMSLQEILKKGKVTYLVCEHTYGIKDFAIKYEDAARCLAHAVDFLVKLKLKVFIPAFSIGRAQEVLAIINAYCRTRPKVIVDGLAKEISLYYLEKREKNFFYNVSLGNSNNVENNIKKAEVVVASSGMLQPNSIAVKYVQLLNGSAFGFIKSGYIEEQQYIHEMIKVIKNFEVHYFDIPLSAHSNYFEILRTLRILEPEKIILVHGQGLKGL</sequence>
<dbReference type="GO" id="GO:0004527">
    <property type="term" value="F:exonuclease activity"/>
    <property type="evidence" value="ECO:0007669"/>
    <property type="project" value="UniProtKB-KW"/>
</dbReference>
<keyword evidence="2" id="KW-0540">Nuclease</keyword>
<dbReference type="SUPFAM" id="SSF56281">
    <property type="entry name" value="Metallo-hydrolase/oxidoreductase"/>
    <property type="match status" value="1"/>
</dbReference>